<dbReference type="Gene3D" id="3.40.50.150">
    <property type="entry name" value="Vaccinia Virus protein VP39"/>
    <property type="match status" value="1"/>
</dbReference>
<evidence type="ECO:0000256" key="1">
    <source>
        <dbReference type="ARBA" id="ARBA00022603"/>
    </source>
</evidence>
<dbReference type="PROSITE" id="PS51192">
    <property type="entry name" value="HELICASE_ATP_BIND_1"/>
    <property type="match status" value="1"/>
</dbReference>
<dbReference type="GO" id="GO:0016787">
    <property type="term" value="F:hydrolase activity"/>
    <property type="evidence" value="ECO:0007669"/>
    <property type="project" value="UniProtKB-KW"/>
</dbReference>
<dbReference type="AlphaFoldDB" id="A0AAV5ARD8"/>
<dbReference type="SMART" id="SM00487">
    <property type="entry name" value="DEXDc"/>
    <property type="match status" value="1"/>
</dbReference>
<dbReference type="SUPFAM" id="SSF52540">
    <property type="entry name" value="P-loop containing nucleoside triphosphate hydrolases"/>
    <property type="match status" value="2"/>
</dbReference>
<dbReference type="Pfam" id="PF00271">
    <property type="entry name" value="Helicase_C"/>
    <property type="match status" value="1"/>
</dbReference>
<dbReference type="GO" id="GO:0031297">
    <property type="term" value="P:replication fork processing"/>
    <property type="evidence" value="ECO:0007669"/>
    <property type="project" value="TreeGrafter"/>
</dbReference>
<dbReference type="RefSeq" id="WP_264846551.1">
    <property type="nucleotide sequence ID" value="NZ_BPMA01000022.1"/>
</dbReference>
<dbReference type="SUPFAM" id="SSF53335">
    <property type="entry name" value="S-adenosyl-L-methionine-dependent methyltransferases"/>
    <property type="match status" value="1"/>
</dbReference>
<dbReference type="InterPro" id="IPR038718">
    <property type="entry name" value="SNF2-like_sf"/>
</dbReference>
<evidence type="ECO:0000313" key="9">
    <source>
        <dbReference type="Proteomes" id="UP001208692"/>
    </source>
</evidence>
<sequence>MNNDYKTFLENKTVSAQSFGFNFDKETSFNDLLPHQKDICHWALQGGRRAVFASFGMGKTVMQLQIATAVIKQENKPFLICMPLGVVGEFKRDAQMIGVPYPMHYITDTETADIQDNGIYLTNYERVRKGDIDSSLFAGVSFDEASAIRNLKTQTTDYILNHFANVPYRFVFTATPTPNDFIEILNYASFLGVIDRGHALTRFFQRDSTKAGKLTLYPNKKDEFWKWVSTWAVFLNKPSDLGYADDGYNLPQMHIHQILIENLSDEPIFDKKGNLVLFKNTTKSLLETSKEKRESIEIRVKKALEIVQENPNERYIIWHHLESERQEIERKFKDFNVKSVFGSQPNEQKENLLIDFSNGKYQILATKPKIAGSGCNFQHACNRAIFVGIDYKFNDFIQAVHRIYRFKQNKEVHIYILYTQNEEEVLKTLKEKWRKHIELQTQMIDLVRNYGLNNDKITSDMKRQIFNKERHHKVGNAQVWNQDCVVATERLSDNSVDMILTSIPFGDHYEYSDNYNDFGHNDGNDEFFKQMDFLTPNLLRVLNPGRIAAIHVKDRIRYSHQNGTCFTTIDDFSGETVAHFKKHGFYLIGKITITTDVVRENNQTYRLTWGEQCKDATKMGVGLPEYVLLFRKAPTEDNNAYADIPVTKSKEEYDLARWQLDAHAYWKSNGNRFLTPEELNIAEMKTVFNSWKNYDKQTIYDFQKHLEISNELEAQGKLSKLFMTLPPQSNSNLVWDDINRMLTLNANQVNRKKEKHICPLQFDIIERLIYRFTNEGDTILDPFGGLFSTAYKALEFKRKAISFELNPEYYDDGLFYLKSIEYKINTPTLFDLEDILKHEL</sequence>
<dbReference type="InterPro" id="IPR001650">
    <property type="entry name" value="Helicase_C-like"/>
</dbReference>
<comment type="caution">
    <text evidence="6">The sequence shown here is derived from an EMBL/GenBank/DDBJ whole genome shotgun (WGS) entry which is preliminary data.</text>
</comment>
<dbReference type="InterPro" id="IPR002941">
    <property type="entry name" value="DNA_methylase_N4/N6"/>
</dbReference>
<dbReference type="GO" id="GO:0032259">
    <property type="term" value="P:methylation"/>
    <property type="evidence" value="ECO:0007669"/>
    <property type="project" value="UniProtKB-KW"/>
</dbReference>
<feature type="domain" description="Helicase C-terminal" evidence="5">
    <location>
        <begin position="299"/>
        <end position="451"/>
    </location>
</feature>
<dbReference type="Pfam" id="PF01555">
    <property type="entry name" value="N6_N4_Mtase"/>
    <property type="match status" value="1"/>
</dbReference>
<evidence type="ECO:0000259" key="5">
    <source>
        <dbReference type="PROSITE" id="PS51194"/>
    </source>
</evidence>
<evidence type="ECO:0000256" key="3">
    <source>
        <dbReference type="ARBA" id="ARBA00022801"/>
    </source>
</evidence>
<dbReference type="EMBL" id="BQKB01000059">
    <property type="protein sequence ID" value="GJM54044.1"/>
    <property type="molecule type" value="Genomic_DNA"/>
</dbReference>
<keyword evidence="9" id="KW-1185">Reference proteome</keyword>
<evidence type="ECO:0000313" key="6">
    <source>
        <dbReference type="EMBL" id="GJM49872.1"/>
    </source>
</evidence>
<dbReference type="EMBL" id="BQKA01000014">
    <property type="protein sequence ID" value="GJM49872.1"/>
    <property type="molecule type" value="Genomic_DNA"/>
</dbReference>
<protein>
    <recommendedName>
        <fullName evidence="10">DNA methylase N-4</fullName>
    </recommendedName>
</protein>
<name>A0AAV5ARD8_9FLAO</name>
<dbReference type="PANTHER" id="PTHR45766:SF6">
    <property type="entry name" value="SWI_SNF-RELATED MATRIX-ASSOCIATED ACTIN-DEPENDENT REGULATOR OF CHROMATIN SUBFAMILY A-LIKE PROTEIN 1"/>
    <property type="match status" value="1"/>
</dbReference>
<keyword evidence="1" id="KW-0489">Methyltransferase</keyword>
<feature type="domain" description="Helicase ATP-binding" evidence="4">
    <location>
        <begin position="40"/>
        <end position="194"/>
    </location>
</feature>
<evidence type="ECO:0000256" key="2">
    <source>
        <dbReference type="ARBA" id="ARBA00022679"/>
    </source>
</evidence>
<dbReference type="InterPro" id="IPR001091">
    <property type="entry name" value="RM_Methyltransferase"/>
</dbReference>
<organism evidence="6 8">
    <name type="scientific">Capnocytophaga catalasegens</name>
    <dbReference type="NCBI Taxonomy" id="1004260"/>
    <lineage>
        <taxon>Bacteria</taxon>
        <taxon>Pseudomonadati</taxon>
        <taxon>Bacteroidota</taxon>
        <taxon>Flavobacteriia</taxon>
        <taxon>Flavobacteriales</taxon>
        <taxon>Flavobacteriaceae</taxon>
        <taxon>Capnocytophaga</taxon>
    </lineage>
</organism>
<dbReference type="Gene3D" id="3.40.50.10810">
    <property type="entry name" value="Tandem AAA-ATPase domain"/>
    <property type="match status" value="1"/>
</dbReference>
<evidence type="ECO:0000313" key="7">
    <source>
        <dbReference type="EMBL" id="GJM54044.1"/>
    </source>
</evidence>
<dbReference type="Proteomes" id="UP001207736">
    <property type="component" value="Unassembled WGS sequence"/>
</dbReference>
<proteinExistence type="predicted"/>
<reference evidence="6 9" key="1">
    <citation type="submission" date="2021-11" db="EMBL/GenBank/DDBJ databases">
        <title>Draft genome sequence of Capnocytophaga sp. strain KC07075 isolated from cat oral cavity.</title>
        <authorList>
            <person name="Suzuki M."/>
            <person name="Imaoka K."/>
            <person name="Kimura M."/>
            <person name="Morikawa S."/>
            <person name="Maeda K."/>
        </authorList>
    </citation>
    <scope>NUCLEOTIDE SEQUENCE</scope>
    <source>
        <strain evidence="6">KC07075</strain>
        <strain evidence="7 9">KC07079</strain>
    </source>
</reference>
<keyword evidence="2" id="KW-0808">Transferase</keyword>
<evidence type="ECO:0008006" key="10">
    <source>
        <dbReference type="Google" id="ProtNLM"/>
    </source>
</evidence>
<gene>
    <name evidence="6" type="ORF">RCZ15_08470</name>
    <name evidence="7" type="ORF">RCZ16_23600</name>
</gene>
<dbReference type="PANTHER" id="PTHR45766">
    <property type="entry name" value="DNA ANNEALING HELICASE AND ENDONUCLEASE ZRANB3 FAMILY MEMBER"/>
    <property type="match status" value="1"/>
</dbReference>
<dbReference type="Gene3D" id="3.40.50.300">
    <property type="entry name" value="P-loop containing nucleotide triphosphate hydrolases"/>
    <property type="match status" value="1"/>
</dbReference>
<dbReference type="PRINTS" id="PR00508">
    <property type="entry name" value="S21N4MTFRASE"/>
</dbReference>
<dbReference type="Proteomes" id="UP001208692">
    <property type="component" value="Unassembled WGS sequence"/>
</dbReference>
<dbReference type="GO" id="GO:0006281">
    <property type="term" value="P:DNA repair"/>
    <property type="evidence" value="ECO:0007669"/>
    <property type="project" value="TreeGrafter"/>
</dbReference>
<dbReference type="PROSITE" id="PS51194">
    <property type="entry name" value="HELICASE_CTER"/>
    <property type="match status" value="1"/>
</dbReference>
<accession>A0AAV5ARD8</accession>
<dbReference type="GO" id="GO:0008170">
    <property type="term" value="F:N-methyltransferase activity"/>
    <property type="evidence" value="ECO:0007669"/>
    <property type="project" value="InterPro"/>
</dbReference>
<evidence type="ECO:0000259" key="4">
    <source>
        <dbReference type="PROSITE" id="PS51192"/>
    </source>
</evidence>
<dbReference type="GO" id="GO:0003677">
    <property type="term" value="F:DNA binding"/>
    <property type="evidence" value="ECO:0007669"/>
    <property type="project" value="InterPro"/>
</dbReference>
<dbReference type="InterPro" id="IPR014001">
    <property type="entry name" value="Helicase_ATP-bd"/>
</dbReference>
<evidence type="ECO:0000313" key="8">
    <source>
        <dbReference type="Proteomes" id="UP001207736"/>
    </source>
</evidence>
<keyword evidence="3" id="KW-0378">Hydrolase</keyword>
<dbReference type="InterPro" id="IPR027417">
    <property type="entry name" value="P-loop_NTPase"/>
</dbReference>
<dbReference type="InterPro" id="IPR029063">
    <property type="entry name" value="SAM-dependent_MTases_sf"/>
</dbReference>